<sequence>MTEAEERWYPSFRINSFPREPWCTDAQWACVLRDQQEHAEAKGIYLGLFQLLAAHLGFVCKCPLRACRRLRKCTGRRAEDDWSFPFKPFIPPCVPLDVEIVEKMRAGIRAETDRILALHEARGDG</sequence>
<keyword evidence="2" id="KW-1185">Reference proteome</keyword>
<reference evidence="1 2" key="1">
    <citation type="submission" date="2020-08" db="EMBL/GenBank/DDBJ databases">
        <title>Genomic Encyclopedia of Type Strains, Phase IV (KMG-IV): sequencing the most valuable type-strain genomes for metagenomic binning, comparative biology and taxonomic classification.</title>
        <authorList>
            <person name="Goeker M."/>
        </authorList>
    </citation>
    <scope>NUCLEOTIDE SEQUENCE [LARGE SCALE GENOMIC DNA]</scope>
    <source>
        <strain evidence="1 2">DSM 7050</strain>
    </source>
</reference>
<organism evidence="1 2">
    <name type="scientific">Aminobacter niigataensis</name>
    <dbReference type="NCBI Taxonomy" id="83265"/>
    <lineage>
        <taxon>Bacteria</taxon>
        <taxon>Pseudomonadati</taxon>
        <taxon>Pseudomonadota</taxon>
        <taxon>Alphaproteobacteria</taxon>
        <taxon>Hyphomicrobiales</taxon>
        <taxon>Phyllobacteriaceae</taxon>
        <taxon>Aminobacter</taxon>
    </lineage>
</organism>
<protein>
    <recommendedName>
        <fullName evidence="3">Transposase</fullName>
    </recommendedName>
</protein>
<dbReference type="Proteomes" id="UP000539538">
    <property type="component" value="Unassembled WGS sequence"/>
</dbReference>
<evidence type="ECO:0000313" key="2">
    <source>
        <dbReference type="Proteomes" id="UP000539538"/>
    </source>
</evidence>
<dbReference type="EMBL" id="JACHOT010000003">
    <property type="protein sequence ID" value="MBB4650884.1"/>
    <property type="molecule type" value="Genomic_DNA"/>
</dbReference>
<name>A0ABR6L258_9HYPH</name>
<accession>A0ABR6L258</accession>
<dbReference type="RefSeq" id="WP_108605421.1">
    <property type="nucleotide sequence ID" value="NZ_BAAAVZ010000013.1"/>
</dbReference>
<gene>
    <name evidence="1" type="ORF">GGQ99_002647</name>
</gene>
<comment type="caution">
    <text evidence="1">The sequence shown here is derived from an EMBL/GenBank/DDBJ whole genome shotgun (WGS) entry which is preliminary data.</text>
</comment>
<proteinExistence type="predicted"/>
<evidence type="ECO:0000313" key="1">
    <source>
        <dbReference type="EMBL" id="MBB4650884.1"/>
    </source>
</evidence>
<evidence type="ECO:0008006" key="3">
    <source>
        <dbReference type="Google" id="ProtNLM"/>
    </source>
</evidence>